<dbReference type="PROSITE" id="PS50075">
    <property type="entry name" value="CARRIER"/>
    <property type="match status" value="1"/>
</dbReference>
<dbReference type="EMBL" id="CP043311">
    <property type="protein sequence ID" value="QEY63115.1"/>
    <property type="molecule type" value="Genomic_DNA"/>
</dbReference>
<evidence type="ECO:0000313" key="3">
    <source>
        <dbReference type="Proteomes" id="UP000327179"/>
    </source>
</evidence>
<feature type="domain" description="Carrier" evidence="1">
    <location>
        <begin position="1"/>
        <end position="80"/>
    </location>
</feature>
<reference evidence="2 3" key="1">
    <citation type="submission" date="2019-08" db="EMBL/GenBank/DDBJ databases">
        <title>Whole-genome Sequencing of e-waste polymer degrading bacterium Pseudomonas sp. strain PE08.</title>
        <authorList>
            <person name="Kirdat K."/>
            <person name="Debbarma P."/>
            <person name="Narawade N."/>
            <person name="Suyal D."/>
            <person name="Thorat V."/>
            <person name="Shouche Y."/>
            <person name="Goel R."/>
            <person name="Yadav A."/>
        </authorList>
    </citation>
    <scope>NUCLEOTIDE SEQUENCE [LARGE SCALE GENOMIC DNA]</scope>
    <source>
        <strain evidence="2 3">PE08</strain>
    </source>
</reference>
<dbReference type="InterPro" id="IPR036736">
    <property type="entry name" value="ACP-like_sf"/>
</dbReference>
<dbReference type="AlphaFoldDB" id="A0A5J6QMV3"/>
<dbReference type="KEGG" id="plal:FXN65_13965"/>
<evidence type="ECO:0000313" key="2">
    <source>
        <dbReference type="EMBL" id="QEY63115.1"/>
    </source>
</evidence>
<accession>A0A5J6QMV3</accession>
<organism evidence="2 3">
    <name type="scientific">Metapseudomonas lalkuanensis</name>
    <dbReference type="NCBI Taxonomy" id="2604832"/>
    <lineage>
        <taxon>Bacteria</taxon>
        <taxon>Pseudomonadati</taxon>
        <taxon>Pseudomonadota</taxon>
        <taxon>Gammaproteobacteria</taxon>
        <taxon>Pseudomonadales</taxon>
        <taxon>Pseudomonadaceae</taxon>
        <taxon>Metapseudomonas</taxon>
    </lineage>
</organism>
<dbReference type="SUPFAM" id="SSF47336">
    <property type="entry name" value="ACP-like"/>
    <property type="match status" value="1"/>
</dbReference>
<keyword evidence="3" id="KW-1185">Reference proteome</keyword>
<name>A0A5J6QMV3_9GAMM</name>
<dbReference type="Proteomes" id="UP000327179">
    <property type="component" value="Chromosome"/>
</dbReference>
<protein>
    <submittedName>
        <fullName evidence="2">Acyl carrier protein</fullName>
    </submittedName>
</protein>
<gene>
    <name evidence="2" type="ORF">FXN65_13965</name>
</gene>
<dbReference type="InterPro" id="IPR009081">
    <property type="entry name" value="PP-bd_ACP"/>
</dbReference>
<dbReference type="Pfam" id="PF00550">
    <property type="entry name" value="PP-binding"/>
    <property type="match status" value="1"/>
</dbReference>
<dbReference type="Gene3D" id="1.10.1200.10">
    <property type="entry name" value="ACP-like"/>
    <property type="match status" value="1"/>
</dbReference>
<evidence type="ECO:0000259" key="1">
    <source>
        <dbReference type="PROSITE" id="PS50075"/>
    </source>
</evidence>
<dbReference type="RefSeq" id="WP_151133765.1">
    <property type="nucleotide sequence ID" value="NZ_CP043311.1"/>
</dbReference>
<sequence length="89" mass="10049">MDEESIRRQVLAALASVAPEIEPQRLRSDRPLREEVDLDSMDWLRFLGNLHQATGVSIPEADYRHLDSVDAVVAYLRQRMQSTSPGSVS</sequence>
<proteinExistence type="predicted"/>